<gene>
    <name evidence="2" type="ORF">SAMN04489841_2417</name>
</gene>
<dbReference type="STRING" id="1186196.SAMN04489841_2417"/>
<organism evidence="2 3">
    <name type="scientific">Natrinema salaciae</name>
    <dbReference type="NCBI Taxonomy" id="1186196"/>
    <lineage>
        <taxon>Archaea</taxon>
        <taxon>Methanobacteriati</taxon>
        <taxon>Methanobacteriota</taxon>
        <taxon>Stenosarchaea group</taxon>
        <taxon>Halobacteria</taxon>
        <taxon>Halobacteriales</taxon>
        <taxon>Natrialbaceae</taxon>
        <taxon>Natrinema</taxon>
    </lineage>
</organism>
<dbReference type="EMBL" id="FOFD01000003">
    <property type="protein sequence ID" value="SEQ80995.1"/>
    <property type="molecule type" value="Genomic_DNA"/>
</dbReference>
<evidence type="ECO:0000313" key="3">
    <source>
        <dbReference type="Proteomes" id="UP000199114"/>
    </source>
</evidence>
<dbReference type="SUPFAM" id="SSF57802">
    <property type="entry name" value="Rubredoxin-like"/>
    <property type="match status" value="1"/>
</dbReference>
<feature type="domain" description="DUF7130" evidence="1">
    <location>
        <begin position="10"/>
        <end position="97"/>
    </location>
</feature>
<evidence type="ECO:0000313" key="2">
    <source>
        <dbReference type="EMBL" id="SEQ80995.1"/>
    </source>
</evidence>
<evidence type="ECO:0000259" key="1">
    <source>
        <dbReference type="Pfam" id="PF23458"/>
    </source>
</evidence>
<name>A0A1H9J306_9EURY</name>
<dbReference type="OrthoDB" id="45654at2157"/>
<proteinExistence type="predicted"/>
<protein>
    <recommendedName>
        <fullName evidence="1">DUF7130 domain-containing protein</fullName>
    </recommendedName>
</protein>
<dbReference type="Pfam" id="PF23458">
    <property type="entry name" value="DUF7130"/>
    <property type="match status" value="1"/>
</dbReference>
<accession>A0A1H9J306</accession>
<reference evidence="3" key="1">
    <citation type="submission" date="2016-10" db="EMBL/GenBank/DDBJ databases">
        <authorList>
            <person name="Varghese N."/>
            <person name="Submissions S."/>
        </authorList>
    </citation>
    <scope>NUCLEOTIDE SEQUENCE [LARGE SCALE GENOMIC DNA]</scope>
    <source>
        <strain evidence="3">DSM 25055</strain>
    </source>
</reference>
<dbReference type="Gene3D" id="2.20.28.10">
    <property type="match status" value="1"/>
</dbReference>
<dbReference type="InterPro" id="IPR055554">
    <property type="entry name" value="DUF7130"/>
</dbReference>
<keyword evidence="3" id="KW-1185">Reference proteome</keyword>
<dbReference type="Proteomes" id="UP000199114">
    <property type="component" value="Unassembled WGS sequence"/>
</dbReference>
<sequence>MARERPRLGFGTWVYTADGTEIGRIRGVDENGLYVTLRDGIEGMSVEHVRSGQAFGEAELMWRCWECGELGRLDHDVPDECPSCGADREDLYYWTED</sequence>
<dbReference type="RefSeq" id="WP_090617771.1">
    <property type="nucleotide sequence ID" value="NZ_FOFD01000003.1"/>
</dbReference>
<dbReference type="AlphaFoldDB" id="A0A1H9J306"/>